<organism evidence="1 2">
    <name type="scientific">Cetraspora pellucida</name>
    <dbReference type="NCBI Taxonomy" id="1433469"/>
    <lineage>
        <taxon>Eukaryota</taxon>
        <taxon>Fungi</taxon>
        <taxon>Fungi incertae sedis</taxon>
        <taxon>Mucoromycota</taxon>
        <taxon>Glomeromycotina</taxon>
        <taxon>Glomeromycetes</taxon>
        <taxon>Diversisporales</taxon>
        <taxon>Gigasporaceae</taxon>
        <taxon>Cetraspora</taxon>
    </lineage>
</organism>
<keyword evidence="2" id="KW-1185">Reference proteome</keyword>
<dbReference type="Proteomes" id="UP000789759">
    <property type="component" value="Unassembled WGS sequence"/>
</dbReference>
<dbReference type="OrthoDB" id="2440225at2759"/>
<protein>
    <submittedName>
        <fullName evidence="1">10191_t:CDS:1</fullName>
    </submittedName>
</protein>
<evidence type="ECO:0000313" key="2">
    <source>
        <dbReference type="Proteomes" id="UP000789759"/>
    </source>
</evidence>
<reference evidence="1" key="1">
    <citation type="submission" date="2021-06" db="EMBL/GenBank/DDBJ databases">
        <authorList>
            <person name="Kallberg Y."/>
            <person name="Tangrot J."/>
            <person name="Rosling A."/>
        </authorList>
    </citation>
    <scope>NUCLEOTIDE SEQUENCE</scope>
    <source>
        <strain evidence="1">FL966</strain>
    </source>
</reference>
<gene>
    <name evidence="1" type="ORF">CPELLU_LOCUS19154</name>
</gene>
<evidence type="ECO:0000313" key="1">
    <source>
        <dbReference type="EMBL" id="CAG8815611.1"/>
    </source>
</evidence>
<proteinExistence type="predicted"/>
<feature type="non-terminal residue" evidence="1">
    <location>
        <position position="1"/>
    </location>
</feature>
<sequence>KCTNILVWLSFLKKNKPFYTNIEIDHVMLQTFSKDGSVFERLYAMHNVNLSVKNTINLNNNYDPSDVFDMLNNDTIYTFIPNPVSKETKEVSTYNKINSLMNSDNIIPWPTIDNIPINEFKDIGYITSAFPILFSIGKTDLYSV</sequence>
<comment type="caution">
    <text evidence="1">The sequence shown here is derived from an EMBL/GenBank/DDBJ whole genome shotgun (WGS) entry which is preliminary data.</text>
</comment>
<dbReference type="EMBL" id="CAJVQA010043260">
    <property type="protein sequence ID" value="CAG8815611.1"/>
    <property type="molecule type" value="Genomic_DNA"/>
</dbReference>
<accession>A0A9N9K9B7</accession>
<name>A0A9N9K9B7_9GLOM</name>
<dbReference type="AlphaFoldDB" id="A0A9N9K9B7"/>